<dbReference type="Proteomes" id="UP000297890">
    <property type="component" value="Unassembled WGS sequence"/>
</dbReference>
<comment type="caution">
    <text evidence="1">The sequence shown here is derived from an EMBL/GenBank/DDBJ whole genome shotgun (WGS) entry which is preliminary data.</text>
</comment>
<organism evidence="1 2">
    <name type="scientific">Candidatus Macondimonas diazotrophica</name>
    <dbReference type="NCBI Taxonomy" id="2305248"/>
    <lineage>
        <taxon>Bacteria</taxon>
        <taxon>Pseudomonadati</taxon>
        <taxon>Pseudomonadota</taxon>
        <taxon>Gammaproteobacteria</taxon>
        <taxon>Chromatiales</taxon>
        <taxon>Ectothiorhodospiraceae</taxon>
        <taxon>Candidatus Macondimonas</taxon>
    </lineage>
</organism>
<proteinExistence type="predicted"/>
<keyword evidence="2" id="KW-1185">Reference proteome</keyword>
<protein>
    <submittedName>
        <fullName evidence="1">Uncharacterized protein</fullName>
    </submittedName>
</protein>
<dbReference type="EMBL" id="SRIO01000031">
    <property type="protein sequence ID" value="TFZ81280.1"/>
    <property type="molecule type" value="Genomic_DNA"/>
</dbReference>
<dbReference type="RefSeq" id="WP_135282882.1">
    <property type="nucleotide sequence ID" value="NZ_SRIO01000031.1"/>
</dbReference>
<gene>
    <name evidence="1" type="ORF">E4680_13160</name>
</gene>
<dbReference type="AlphaFoldDB" id="A0A4Z0F6I6"/>
<accession>A0A4Z0F6I6</accession>
<reference evidence="1 2" key="1">
    <citation type="journal article" date="2019" name="ISME J.">
        <title>Candidatus Macondimonas diazotrophica, a novel gammaproteobacterial genus dominating crude-oil-contaminated coastal sediments.</title>
        <authorList>
            <person name="Karthikeyan S."/>
            <person name="Konstantinidis K."/>
        </authorList>
    </citation>
    <scope>NUCLEOTIDE SEQUENCE [LARGE SCALE GENOMIC DNA]</scope>
    <source>
        <strain evidence="1 2">KTK01</strain>
    </source>
</reference>
<name>A0A4Z0F6I6_9GAMM</name>
<evidence type="ECO:0000313" key="1">
    <source>
        <dbReference type="EMBL" id="TFZ81280.1"/>
    </source>
</evidence>
<evidence type="ECO:0000313" key="2">
    <source>
        <dbReference type="Proteomes" id="UP000297890"/>
    </source>
</evidence>
<sequence>MADAPYRESFWKLEDGRMKLVEREDQADIYEIHVADCRVRIERNSDGHFSPSPWELRAAMSRMFDRGRRHQAHVISDAISYKAGRR</sequence>